<organism evidence="1 2">
    <name type="scientific">Sphingobacterium detergens</name>
    <dbReference type="NCBI Taxonomy" id="1145106"/>
    <lineage>
        <taxon>Bacteria</taxon>
        <taxon>Pseudomonadati</taxon>
        <taxon>Bacteroidota</taxon>
        <taxon>Sphingobacteriia</taxon>
        <taxon>Sphingobacteriales</taxon>
        <taxon>Sphingobacteriaceae</taxon>
        <taxon>Sphingobacterium</taxon>
    </lineage>
</organism>
<dbReference type="RefSeq" id="WP_120257244.1">
    <property type="nucleotide sequence ID" value="NZ_RAPY01000001.1"/>
</dbReference>
<gene>
    <name evidence="1" type="ORF">DFQ12_0296</name>
</gene>
<sequence>MEKKFSLLFDDAASPEVQPQAATVAVQSTADSDIPRSKPVKFQQLRLQWPIGAARKYGVQIEFSEEGIQNEIKYDTTIKRLEDNVLGDMLFEVYRSEEVWINEKEPDLVMDKLAHETGKIIYPLQLRIDATGSAYGIANYEEIVKRWPAGKADLKNYFEGDFFEKYLAKTEAVLVDHDRFMFAILYRDWFLQSYFQPIFKDYGQEKQLTDWLKFPLPLSFANPGFLCQQTIGEYTTDQGAVELVHRGELQNDEGLTMQKYTGVYDGIIRLHPFHNHIVAYKGEWQIREYEKNSTVMVKYFELDNSELFARNNWIKDSNTSIVLEEKGKQGSFFNKLFK</sequence>
<comment type="caution">
    <text evidence="1">The sequence shown here is derived from an EMBL/GenBank/DDBJ whole genome shotgun (WGS) entry which is preliminary data.</text>
</comment>
<dbReference type="AlphaFoldDB" id="A0A420BFH5"/>
<protein>
    <submittedName>
        <fullName evidence="1">Uncharacterized protein</fullName>
    </submittedName>
</protein>
<accession>A0A420BFH5</accession>
<evidence type="ECO:0000313" key="1">
    <source>
        <dbReference type="EMBL" id="RKE55464.1"/>
    </source>
</evidence>
<proteinExistence type="predicted"/>
<evidence type="ECO:0000313" key="2">
    <source>
        <dbReference type="Proteomes" id="UP000286246"/>
    </source>
</evidence>
<keyword evidence="2" id="KW-1185">Reference proteome</keyword>
<dbReference type="Proteomes" id="UP000286246">
    <property type="component" value="Unassembled WGS sequence"/>
</dbReference>
<dbReference type="EMBL" id="RAPY01000001">
    <property type="protein sequence ID" value="RKE55464.1"/>
    <property type="molecule type" value="Genomic_DNA"/>
</dbReference>
<name>A0A420BFH5_SPHD1</name>
<dbReference type="OrthoDB" id="1014182at2"/>
<reference evidence="1 2" key="1">
    <citation type="submission" date="2018-09" db="EMBL/GenBank/DDBJ databases">
        <title>Genomic Encyclopedia of Type Strains, Phase III (KMG-III): the genomes of soil and plant-associated and newly described type strains.</title>
        <authorList>
            <person name="Whitman W."/>
        </authorList>
    </citation>
    <scope>NUCLEOTIDE SEQUENCE [LARGE SCALE GENOMIC DNA]</scope>
    <source>
        <strain evidence="1 2">CECT 7938</strain>
    </source>
</reference>